<evidence type="ECO:0000313" key="1">
    <source>
        <dbReference type="EMBL" id="KAG5613055.1"/>
    </source>
</evidence>
<sequence>MDESSPSMRITRGSMAKYKQVQVEQSIEELRSKKKNDPLAIQKVINNAKGSGIKIVEGGSKRKAINIDSEEIRSASSELDKSEEHQEYQGVRFMCKYPSQKSTHMQCYTQIKILHKLQKRLPPNQYNRICFSSCFA</sequence>
<evidence type="ECO:0000313" key="2">
    <source>
        <dbReference type="Proteomes" id="UP000824120"/>
    </source>
</evidence>
<dbReference type="EMBL" id="JACXVP010000004">
    <property type="protein sequence ID" value="KAG5613055.1"/>
    <property type="molecule type" value="Genomic_DNA"/>
</dbReference>
<proteinExistence type="predicted"/>
<dbReference type="AlphaFoldDB" id="A0A9J5ZLP9"/>
<organism evidence="1 2">
    <name type="scientific">Solanum commersonii</name>
    <name type="common">Commerson's wild potato</name>
    <name type="synonym">Commerson's nightshade</name>
    <dbReference type="NCBI Taxonomy" id="4109"/>
    <lineage>
        <taxon>Eukaryota</taxon>
        <taxon>Viridiplantae</taxon>
        <taxon>Streptophyta</taxon>
        <taxon>Embryophyta</taxon>
        <taxon>Tracheophyta</taxon>
        <taxon>Spermatophyta</taxon>
        <taxon>Magnoliopsida</taxon>
        <taxon>eudicotyledons</taxon>
        <taxon>Gunneridae</taxon>
        <taxon>Pentapetalae</taxon>
        <taxon>asterids</taxon>
        <taxon>lamiids</taxon>
        <taxon>Solanales</taxon>
        <taxon>Solanaceae</taxon>
        <taxon>Solanoideae</taxon>
        <taxon>Solaneae</taxon>
        <taxon>Solanum</taxon>
    </lineage>
</organism>
<dbReference type="Proteomes" id="UP000824120">
    <property type="component" value="Chromosome 4"/>
</dbReference>
<name>A0A9J5ZLP9_SOLCO</name>
<keyword evidence="2" id="KW-1185">Reference proteome</keyword>
<comment type="caution">
    <text evidence="1">The sequence shown here is derived from an EMBL/GenBank/DDBJ whole genome shotgun (WGS) entry which is preliminary data.</text>
</comment>
<protein>
    <submittedName>
        <fullName evidence="1">Uncharacterized protein</fullName>
    </submittedName>
</protein>
<reference evidence="1 2" key="1">
    <citation type="submission" date="2020-09" db="EMBL/GenBank/DDBJ databases">
        <title>De no assembly of potato wild relative species, Solanum commersonii.</title>
        <authorList>
            <person name="Cho K."/>
        </authorList>
    </citation>
    <scope>NUCLEOTIDE SEQUENCE [LARGE SCALE GENOMIC DNA]</scope>
    <source>
        <strain evidence="1">LZ3.2</strain>
        <tissue evidence="1">Leaf</tissue>
    </source>
</reference>
<accession>A0A9J5ZLP9</accession>
<gene>
    <name evidence="1" type="ORF">H5410_024336</name>
</gene>